<keyword evidence="5 9" id="KW-0769">Symport</keyword>
<dbReference type="GO" id="GO:0015293">
    <property type="term" value="F:symporter activity"/>
    <property type="evidence" value="ECO:0007669"/>
    <property type="project" value="UniProtKB-KW"/>
</dbReference>
<evidence type="ECO:0000256" key="2">
    <source>
        <dbReference type="ARBA" id="ARBA00006459"/>
    </source>
</evidence>
<feature type="binding site" evidence="8">
    <location>
        <position position="37"/>
    </location>
    <ligand>
        <name>Na(+)</name>
        <dbReference type="ChEBI" id="CHEBI:29101"/>
        <label>1</label>
    </ligand>
</feature>
<dbReference type="PROSITE" id="PS50267">
    <property type="entry name" value="NA_NEUROTRAN_SYMP_3"/>
    <property type="match status" value="1"/>
</dbReference>
<evidence type="ECO:0000313" key="12">
    <source>
        <dbReference type="Proteomes" id="UP001461498"/>
    </source>
</evidence>
<evidence type="ECO:0000313" key="11">
    <source>
        <dbReference type="EMBL" id="KAK9498205.1"/>
    </source>
</evidence>
<gene>
    <name evidence="11" type="ORF">O3M35_004070</name>
</gene>
<keyword evidence="8" id="KW-0479">Metal-binding</keyword>
<protein>
    <recommendedName>
        <fullName evidence="9">Transporter</fullName>
    </recommendedName>
</protein>
<comment type="subcellular location">
    <subcellularLocation>
        <location evidence="1">Membrane</location>
        <topology evidence="1">Multi-pass membrane protein</topology>
    </subcellularLocation>
</comment>
<sequence length="160" mass="18053">MKKLCDQQVSTNIKVCREIPVREKWDRKIEFVLSGIGFAVGLGNVWRFPYLCYKNGGGAFLIPYVICLITGGIPIFILEVGIGQYMSEGGITAWNYNTICYLFHFRNRVLGISSGIHDLGSLRPELALSLFLVWVAVYFCVWKGIKSSGKVVYFTGICFY</sequence>
<dbReference type="InterPro" id="IPR037272">
    <property type="entry name" value="SNS_sf"/>
</dbReference>
<accession>A0AAW1CL47</accession>
<evidence type="ECO:0000256" key="6">
    <source>
        <dbReference type="ARBA" id="ARBA00022989"/>
    </source>
</evidence>
<evidence type="ECO:0000256" key="5">
    <source>
        <dbReference type="ARBA" id="ARBA00022847"/>
    </source>
</evidence>
<dbReference type="GO" id="GO:0005886">
    <property type="term" value="C:plasma membrane"/>
    <property type="evidence" value="ECO:0007669"/>
    <property type="project" value="TreeGrafter"/>
</dbReference>
<dbReference type="Pfam" id="PF00209">
    <property type="entry name" value="SNF"/>
    <property type="match status" value="2"/>
</dbReference>
<feature type="transmembrane region" description="Helical" evidence="10">
    <location>
        <begin position="29"/>
        <end position="46"/>
    </location>
</feature>
<keyword evidence="8" id="KW-0915">Sodium</keyword>
<dbReference type="Proteomes" id="UP001461498">
    <property type="component" value="Unassembled WGS sequence"/>
</dbReference>
<evidence type="ECO:0000256" key="4">
    <source>
        <dbReference type="ARBA" id="ARBA00022692"/>
    </source>
</evidence>
<dbReference type="PANTHER" id="PTHR11616">
    <property type="entry name" value="SODIUM/CHLORIDE DEPENDENT TRANSPORTER"/>
    <property type="match status" value="1"/>
</dbReference>
<feature type="binding site" evidence="8">
    <location>
        <position position="39"/>
    </location>
    <ligand>
        <name>Na(+)</name>
        <dbReference type="ChEBI" id="CHEBI:29101"/>
        <label>1</label>
    </ligand>
</feature>
<dbReference type="GO" id="GO:0046872">
    <property type="term" value="F:metal ion binding"/>
    <property type="evidence" value="ECO:0007669"/>
    <property type="project" value="UniProtKB-KW"/>
</dbReference>
<dbReference type="PRINTS" id="PR00176">
    <property type="entry name" value="NANEUSMPORT"/>
</dbReference>
<evidence type="ECO:0000256" key="9">
    <source>
        <dbReference type="RuleBase" id="RU003732"/>
    </source>
</evidence>
<evidence type="ECO:0000256" key="10">
    <source>
        <dbReference type="SAM" id="Phobius"/>
    </source>
</evidence>
<feature type="binding site" evidence="8">
    <location>
        <position position="44"/>
    </location>
    <ligand>
        <name>Na(+)</name>
        <dbReference type="ChEBI" id="CHEBI:29101"/>
        <label>2</label>
    </ligand>
</feature>
<keyword evidence="12" id="KW-1185">Reference proteome</keyword>
<feature type="binding site" evidence="8">
    <location>
        <position position="40"/>
    </location>
    <ligand>
        <name>Na(+)</name>
        <dbReference type="ChEBI" id="CHEBI:29101"/>
        <label>1</label>
    </ligand>
</feature>
<keyword evidence="3 9" id="KW-0813">Transport</keyword>
<evidence type="ECO:0000256" key="8">
    <source>
        <dbReference type="PIRSR" id="PIRSR600175-1"/>
    </source>
</evidence>
<dbReference type="SUPFAM" id="SSF161070">
    <property type="entry name" value="SNF-like"/>
    <property type="match status" value="1"/>
</dbReference>
<dbReference type="GO" id="GO:0035725">
    <property type="term" value="P:sodium ion transmembrane transport"/>
    <property type="evidence" value="ECO:0007669"/>
    <property type="project" value="TreeGrafter"/>
</dbReference>
<reference evidence="11 12" key="1">
    <citation type="submission" date="2022-12" db="EMBL/GenBank/DDBJ databases">
        <title>Chromosome-level genome assembly of true bugs.</title>
        <authorList>
            <person name="Ma L."/>
            <person name="Li H."/>
        </authorList>
    </citation>
    <scope>NUCLEOTIDE SEQUENCE [LARGE SCALE GENOMIC DNA]</scope>
    <source>
        <strain evidence="11">Lab_2022b</strain>
    </source>
</reference>
<dbReference type="PANTHER" id="PTHR11616:SF325">
    <property type="entry name" value="TRANSPORTER"/>
    <property type="match status" value="1"/>
</dbReference>
<organism evidence="11 12">
    <name type="scientific">Rhynocoris fuscipes</name>
    <dbReference type="NCBI Taxonomy" id="488301"/>
    <lineage>
        <taxon>Eukaryota</taxon>
        <taxon>Metazoa</taxon>
        <taxon>Ecdysozoa</taxon>
        <taxon>Arthropoda</taxon>
        <taxon>Hexapoda</taxon>
        <taxon>Insecta</taxon>
        <taxon>Pterygota</taxon>
        <taxon>Neoptera</taxon>
        <taxon>Paraneoptera</taxon>
        <taxon>Hemiptera</taxon>
        <taxon>Heteroptera</taxon>
        <taxon>Panheteroptera</taxon>
        <taxon>Cimicomorpha</taxon>
        <taxon>Reduviidae</taxon>
        <taxon>Harpactorinae</taxon>
        <taxon>Harpactorini</taxon>
        <taxon>Rhynocoris</taxon>
    </lineage>
</organism>
<comment type="similarity">
    <text evidence="2 9">Belongs to the sodium:neurotransmitter symporter (SNF) (TC 2.A.22) family.</text>
</comment>
<evidence type="ECO:0000256" key="7">
    <source>
        <dbReference type="ARBA" id="ARBA00023136"/>
    </source>
</evidence>
<dbReference type="InterPro" id="IPR000175">
    <property type="entry name" value="Na/ntran_symport"/>
</dbReference>
<keyword evidence="7 10" id="KW-0472">Membrane</keyword>
<evidence type="ECO:0000256" key="1">
    <source>
        <dbReference type="ARBA" id="ARBA00004141"/>
    </source>
</evidence>
<comment type="caution">
    <text evidence="11">The sequence shown here is derived from an EMBL/GenBank/DDBJ whole genome shotgun (WGS) entry which is preliminary data.</text>
</comment>
<dbReference type="AlphaFoldDB" id="A0AAW1CL47"/>
<keyword evidence="6 10" id="KW-1133">Transmembrane helix</keyword>
<feature type="transmembrane region" description="Helical" evidence="10">
    <location>
        <begin position="126"/>
        <end position="145"/>
    </location>
</feature>
<name>A0AAW1CL47_9HEMI</name>
<dbReference type="GO" id="GO:0006865">
    <property type="term" value="P:amino acid transport"/>
    <property type="evidence" value="ECO:0007669"/>
    <property type="project" value="TreeGrafter"/>
</dbReference>
<feature type="transmembrane region" description="Helical" evidence="10">
    <location>
        <begin position="58"/>
        <end position="78"/>
    </location>
</feature>
<evidence type="ECO:0000256" key="3">
    <source>
        <dbReference type="ARBA" id="ARBA00022448"/>
    </source>
</evidence>
<dbReference type="PROSITE" id="PS00610">
    <property type="entry name" value="NA_NEUROTRAN_SYMP_1"/>
    <property type="match status" value="1"/>
</dbReference>
<keyword evidence="4 9" id="KW-0812">Transmembrane</keyword>
<proteinExistence type="inferred from homology"/>
<dbReference type="EMBL" id="JAPXFL010000013">
    <property type="protein sequence ID" value="KAK9498205.1"/>
    <property type="molecule type" value="Genomic_DNA"/>
</dbReference>